<dbReference type="InterPro" id="IPR029058">
    <property type="entry name" value="AB_hydrolase_fold"/>
</dbReference>
<dbReference type="PANTHER" id="PTHR43798">
    <property type="entry name" value="MONOACYLGLYCEROL LIPASE"/>
    <property type="match status" value="1"/>
</dbReference>
<name>A0ABP9QMP3_9PSEU</name>
<dbReference type="InterPro" id="IPR000073">
    <property type="entry name" value="AB_hydrolase_1"/>
</dbReference>
<dbReference type="RefSeq" id="WP_185062351.1">
    <property type="nucleotide sequence ID" value="NZ_BAABJP010000030.1"/>
</dbReference>
<dbReference type="GO" id="GO:0016787">
    <property type="term" value="F:hydrolase activity"/>
    <property type="evidence" value="ECO:0007669"/>
    <property type="project" value="UniProtKB-KW"/>
</dbReference>
<evidence type="ECO:0000313" key="3">
    <source>
        <dbReference type="EMBL" id="GAA5164275.1"/>
    </source>
</evidence>
<proteinExistence type="predicted"/>
<dbReference type="Gene3D" id="3.40.50.1820">
    <property type="entry name" value="alpha/beta hydrolase"/>
    <property type="match status" value="1"/>
</dbReference>
<sequence length="267" mass="29096">MEGSTVTTPEVAAQMVEVAGSPVAVRRRGTGDPLLFLHGAGFTGRWLRFHEALARGADVIAPEHVGYGATPAQDWLEDIGDLVLHYDDLRATLGLDRFHLVGYSLGGWIAAAYATLFPDRLRSLTLITPAGIQVPGRSPVADLFSMTPAELFGTVFNDPANMAEVMVDMTDPEVAVALYQEQSTLARLVWNPRYDRKMPRRLQRVTVPALVVGAEHDRLIPDEAADRYAELLPDGRITRIPGTGHALVIEQPERTAGAILEFHGGLK</sequence>
<protein>
    <submittedName>
        <fullName evidence="3">Alpha/beta hydrolase</fullName>
    </submittedName>
</protein>
<keyword evidence="4" id="KW-1185">Reference proteome</keyword>
<evidence type="ECO:0000259" key="2">
    <source>
        <dbReference type="Pfam" id="PF12697"/>
    </source>
</evidence>
<evidence type="ECO:0000313" key="4">
    <source>
        <dbReference type="Proteomes" id="UP001428817"/>
    </source>
</evidence>
<feature type="domain" description="AB hydrolase-1" evidence="2">
    <location>
        <begin position="34"/>
        <end position="257"/>
    </location>
</feature>
<dbReference type="Proteomes" id="UP001428817">
    <property type="component" value="Unassembled WGS sequence"/>
</dbReference>
<evidence type="ECO:0000256" key="1">
    <source>
        <dbReference type="ARBA" id="ARBA00022801"/>
    </source>
</evidence>
<dbReference type="SUPFAM" id="SSF53474">
    <property type="entry name" value="alpha/beta-Hydrolases"/>
    <property type="match status" value="1"/>
</dbReference>
<reference evidence="4" key="1">
    <citation type="journal article" date="2019" name="Int. J. Syst. Evol. Microbiol.">
        <title>The Global Catalogue of Microorganisms (GCM) 10K type strain sequencing project: providing services to taxonomists for standard genome sequencing and annotation.</title>
        <authorList>
            <consortium name="The Broad Institute Genomics Platform"/>
            <consortium name="The Broad Institute Genome Sequencing Center for Infectious Disease"/>
            <person name="Wu L."/>
            <person name="Ma J."/>
        </authorList>
    </citation>
    <scope>NUCLEOTIDE SEQUENCE [LARGE SCALE GENOMIC DNA]</scope>
    <source>
        <strain evidence="4">JCM 18303</strain>
    </source>
</reference>
<dbReference type="EMBL" id="BAABJP010000030">
    <property type="protein sequence ID" value="GAA5164275.1"/>
    <property type="molecule type" value="Genomic_DNA"/>
</dbReference>
<accession>A0ABP9QMP3</accession>
<dbReference type="PANTHER" id="PTHR43798:SF31">
    <property type="entry name" value="AB HYDROLASE SUPERFAMILY PROTEIN YCLE"/>
    <property type="match status" value="1"/>
</dbReference>
<organism evidence="3 4">
    <name type="scientific">Pseudonocardia eucalypti</name>
    <dbReference type="NCBI Taxonomy" id="648755"/>
    <lineage>
        <taxon>Bacteria</taxon>
        <taxon>Bacillati</taxon>
        <taxon>Actinomycetota</taxon>
        <taxon>Actinomycetes</taxon>
        <taxon>Pseudonocardiales</taxon>
        <taxon>Pseudonocardiaceae</taxon>
        <taxon>Pseudonocardia</taxon>
    </lineage>
</organism>
<dbReference type="PRINTS" id="PR00111">
    <property type="entry name" value="ABHYDROLASE"/>
</dbReference>
<gene>
    <name evidence="3" type="ORF">GCM10023321_52500</name>
</gene>
<comment type="caution">
    <text evidence="3">The sequence shown here is derived from an EMBL/GenBank/DDBJ whole genome shotgun (WGS) entry which is preliminary data.</text>
</comment>
<dbReference type="InterPro" id="IPR050266">
    <property type="entry name" value="AB_hydrolase_sf"/>
</dbReference>
<dbReference type="Pfam" id="PF12697">
    <property type="entry name" value="Abhydrolase_6"/>
    <property type="match status" value="1"/>
</dbReference>
<keyword evidence="1 3" id="KW-0378">Hydrolase</keyword>